<dbReference type="OrthoDB" id="7205626at2759"/>
<comment type="caution">
    <text evidence="2">The sequence shown here is derived from an EMBL/GenBank/DDBJ whole genome shotgun (WGS) entry which is preliminary data.</text>
</comment>
<organism evidence="2 3">
    <name type="scientific">Eumeta variegata</name>
    <name type="common">Bagworm moth</name>
    <name type="synonym">Eumeta japonica</name>
    <dbReference type="NCBI Taxonomy" id="151549"/>
    <lineage>
        <taxon>Eukaryota</taxon>
        <taxon>Metazoa</taxon>
        <taxon>Ecdysozoa</taxon>
        <taxon>Arthropoda</taxon>
        <taxon>Hexapoda</taxon>
        <taxon>Insecta</taxon>
        <taxon>Pterygota</taxon>
        <taxon>Neoptera</taxon>
        <taxon>Endopterygota</taxon>
        <taxon>Lepidoptera</taxon>
        <taxon>Glossata</taxon>
        <taxon>Ditrysia</taxon>
        <taxon>Tineoidea</taxon>
        <taxon>Psychidae</taxon>
        <taxon>Oiketicinae</taxon>
        <taxon>Eumeta</taxon>
    </lineage>
</organism>
<protein>
    <submittedName>
        <fullName evidence="2">Uncharacterized protein</fullName>
    </submittedName>
</protein>
<dbReference type="GO" id="GO:0051707">
    <property type="term" value="P:response to other organism"/>
    <property type="evidence" value="ECO:0007669"/>
    <property type="project" value="UniProtKB-ARBA"/>
</dbReference>
<gene>
    <name evidence="2" type="ORF">EVAR_27266_1</name>
</gene>
<proteinExistence type="predicted"/>
<feature type="signal peptide" evidence="1">
    <location>
        <begin position="1"/>
        <end position="21"/>
    </location>
</feature>
<evidence type="ECO:0000313" key="2">
    <source>
        <dbReference type="EMBL" id="GBP44309.1"/>
    </source>
</evidence>
<feature type="chain" id="PRO_5020025605" evidence="1">
    <location>
        <begin position="22"/>
        <end position="181"/>
    </location>
</feature>
<evidence type="ECO:0000256" key="1">
    <source>
        <dbReference type="SAM" id="SignalP"/>
    </source>
</evidence>
<name>A0A4C1W1D9_EUMVA</name>
<dbReference type="EMBL" id="BGZK01000450">
    <property type="protein sequence ID" value="GBP44309.1"/>
    <property type="molecule type" value="Genomic_DNA"/>
</dbReference>
<dbReference type="InterPro" id="IPR036574">
    <property type="entry name" value="Scorpion_toxin-like_sf"/>
</dbReference>
<keyword evidence="1" id="KW-0732">Signal</keyword>
<dbReference type="Proteomes" id="UP000299102">
    <property type="component" value="Unassembled WGS sequence"/>
</dbReference>
<dbReference type="AlphaFoldDB" id="A0A4C1W1D9"/>
<evidence type="ECO:0000313" key="3">
    <source>
        <dbReference type="Proteomes" id="UP000299102"/>
    </source>
</evidence>
<reference evidence="2 3" key="1">
    <citation type="journal article" date="2019" name="Commun. Biol.">
        <title>The bagworm genome reveals a unique fibroin gene that provides high tensile strength.</title>
        <authorList>
            <person name="Kono N."/>
            <person name="Nakamura H."/>
            <person name="Ohtoshi R."/>
            <person name="Tomita M."/>
            <person name="Numata K."/>
            <person name="Arakawa K."/>
        </authorList>
    </citation>
    <scope>NUCLEOTIDE SEQUENCE [LARGE SCALE GENOMIC DNA]</scope>
</reference>
<dbReference type="SUPFAM" id="SSF57095">
    <property type="entry name" value="Scorpion toxin-like"/>
    <property type="match status" value="1"/>
</dbReference>
<accession>A0A4C1W1D9</accession>
<dbReference type="Gene3D" id="3.30.30.10">
    <property type="entry name" value="Knottin, scorpion toxin-like"/>
    <property type="match status" value="1"/>
</dbReference>
<keyword evidence="3" id="KW-1185">Reference proteome</keyword>
<sequence>MKYLYVLFALMLVFGSMGAMAAPADEPHAKSSVRVRRASCNLRNCEQTCKRLGYTGGACINNGTKCDCDRIEDQPETDSSYQKQSQNPIHSEETKIRIVQADNDGGLRIFCEYCNSWVCDEMCTILGFDGGACNDNWTECKCYTFHTESTSTTQSAVRLRRHAGTEAGTPASDTTTELGDQ</sequence>